<keyword evidence="26" id="KW-1185">Reference proteome</keyword>
<evidence type="ECO:0000256" key="11">
    <source>
        <dbReference type="ARBA" id="ARBA00022628"/>
    </source>
</evidence>
<dbReference type="Gene3D" id="3.40.50.280">
    <property type="entry name" value="Cobalamin-binding domain"/>
    <property type="match status" value="1"/>
</dbReference>
<keyword evidence="16" id="KW-0486">Methionine biosynthesis</keyword>
<dbReference type="Pfam" id="PF00809">
    <property type="entry name" value="Pterin_bind"/>
    <property type="match status" value="1"/>
</dbReference>
<evidence type="ECO:0000259" key="23">
    <source>
        <dbReference type="PROSITE" id="PS51332"/>
    </source>
</evidence>
<evidence type="ECO:0000256" key="12">
    <source>
        <dbReference type="ARBA" id="ARBA00022679"/>
    </source>
</evidence>
<evidence type="ECO:0000256" key="17">
    <source>
        <dbReference type="ARBA" id="ARBA00023285"/>
    </source>
</evidence>
<dbReference type="InterPro" id="IPR011005">
    <property type="entry name" value="Dihydropteroate_synth-like_sf"/>
</dbReference>
<keyword evidence="15 20" id="KW-0862">Zinc</keyword>
<dbReference type="SUPFAM" id="SSF82282">
    <property type="entry name" value="Homocysteine S-methyltransferase"/>
    <property type="match status" value="1"/>
</dbReference>
<dbReference type="InterPro" id="IPR003759">
    <property type="entry name" value="Cbl-bd_cap"/>
</dbReference>
<dbReference type="GO" id="GO:0046653">
    <property type="term" value="P:tetrahydrofolate metabolic process"/>
    <property type="evidence" value="ECO:0007669"/>
    <property type="project" value="TreeGrafter"/>
</dbReference>
<comment type="catalytic activity">
    <reaction evidence="1">
        <text>(6S)-5-methyl-5,6,7,8-tetrahydrofolate + L-homocysteine = (6S)-5,6,7,8-tetrahydrofolate + L-methionine</text>
        <dbReference type="Rhea" id="RHEA:11172"/>
        <dbReference type="ChEBI" id="CHEBI:18608"/>
        <dbReference type="ChEBI" id="CHEBI:57453"/>
        <dbReference type="ChEBI" id="CHEBI:57844"/>
        <dbReference type="ChEBI" id="CHEBI:58199"/>
        <dbReference type="EC" id="2.1.1.13"/>
    </reaction>
</comment>
<dbReference type="GO" id="GO:0008705">
    <property type="term" value="F:methionine synthase activity"/>
    <property type="evidence" value="ECO:0007669"/>
    <property type="project" value="UniProtKB-EC"/>
</dbReference>
<evidence type="ECO:0000256" key="3">
    <source>
        <dbReference type="ARBA" id="ARBA00001956"/>
    </source>
</evidence>
<dbReference type="GO" id="GO:0031419">
    <property type="term" value="F:cobalamin binding"/>
    <property type="evidence" value="ECO:0007669"/>
    <property type="project" value="UniProtKB-KW"/>
</dbReference>
<dbReference type="PANTHER" id="PTHR45833">
    <property type="entry name" value="METHIONINE SYNTHASE"/>
    <property type="match status" value="1"/>
</dbReference>
<dbReference type="SMART" id="SM01018">
    <property type="entry name" value="B12-binding_2"/>
    <property type="match status" value="1"/>
</dbReference>
<evidence type="ECO:0000259" key="22">
    <source>
        <dbReference type="PROSITE" id="PS50972"/>
    </source>
</evidence>
<evidence type="ECO:0000256" key="19">
    <source>
        <dbReference type="ARBA" id="ARBA00031040"/>
    </source>
</evidence>
<evidence type="ECO:0000256" key="6">
    <source>
        <dbReference type="ARBA" id="ARBA00010854"/>
    </source>
</evidence>
<dbReference type="EC" id="2.1.1.13" evidence="7"/>
<evidence type="ECO:0000256" key="4">
    <source>
        <dbReference type="ARBA" id="ARBA00005178"/>
    </source>
</evidence>
<dbReference type="Pfam" id="PF02310">
    <property type="entry name" value="B12-binding"/>
    <property type="match status" value="1"/>
</dbReference>
<feature type="binding site" evidence="20">
    <location>
        <position position="208"/>
    </location>
    <ligand>
        <name>Zn(2+)</name>
        <dbReference type="ChEBI" id="CHEBI:29105"/>
    </ligand>
</feature>
<evidence type="ECO:0000256" key="20">
    <source>
        <dbReference type="PROSITE-ProRule" id="PRU00333"/>
    </source>
</evidence>
<dbReference type="PANTHER" id="PTHR45833:SF1">
    <property type="entry name" value="METHIONINE SYNTHASE"/>
    <property type="match status" value="1"/>
</dbReference>
<dbReference type="SUPFAM" id="SSF47644">
    <property type="entry name" value="Methionine synthase domain"/>
    <property type="match status" value="1"/>
</dbReference>
<dbReference type="PIRSF" id="PIRSF037472">
    <property type="entry name" value="DHPS_mtfrase"/>
    <property type="match status" value="1"/>
</dbReference>
<feature type="binding site" evidence="20">
    <location>
        <position position="273"/>
    </location>
    <ligand>
        <name>Zn(2+)</name>
        <dbReference type="ChEBI" id="CHEBI:29105"/>
    </ligand>
</feature>
<gene>
    <name evidence="25" type="ORF">SH1V18_35700</name>
</gene>
<evidence type="ECO:0000256" key="18">
    <source>
        <dbReference type="ARBA" id="ARBA00025552"/>
    </source>
</evidence>
<dbReference type="GO" id="GO:0005829">
    <property type="term" value="C:cytosol"/>
    <property type="evidence" value="ECO:0007669"/>
    <property type="project" value="TreeGrafter"/>
</dbReference>
<feature type="domain" description="Pterin-binding" evidence="22">
    <location>
        <begin position="319"/>
        <end position="563"/>
    </location>
</feature>
<comment type="similarity">
    <text evidence="5">Belongs to the vitamin-B12 dependent methionine synthase family.</text>
</comment>
<keyword evidence="14 20" id="KW-0479">Metal-binding</keyword>
<dbReference type="Pfam" id="PF02574">
    <property type="entry name" value="S-methyl_trans"/>
    <property type="match status" value="1"/>
</dbReference>
<comment type="similarity">
    <text evidence="6">Belongs to the methylamine corrinoid protein family.</text>
</comment>
<keyword evidence="17" id="KW-0170">Cobalt</keyword>
<name>A0A9W5YBS0_9FIRM</name>
<dbReference type="Gene3D" id="1.10.1240.10">
    <property type="entry name" value="Methionine synthase domain"/>
    <property type="match status" value="1"/>
</dbReference>
<sequence length="812" mass="89443">MTKKAFREYLKNNILILDGATGTELQKKGMPRGVCPEKWVIENKEVIMDIQRGYAEAGSKVVYACTFGCNSIKLSEFDLQDELEKMNKELVRISREAVGNDVWVAGDLSPTGAQIFPLSNYHFEDIVNAYKPQVKALVEAGVDLFVIETMMNVNEARAALIAIKETCDLPVMVSMTYEKNGYTLNGTDPVTALITLQNLGADAVGCNCSTGPDDMTNIVKAMKPYAKVPLIVKPNAGLPKYEKGETVFDMDEEEFSDYGTLLVEAGANIIGGCCGTTKAFISKLKNKVEDCEIKLWNEKQGSVLTSERKRVFIGEDNPTIIVGERINPTGKKKLQENLRNGNMDYVVSLAYEQIEKGATVLDVNVGMNGIDEVGIMRQAVEQLSTYVKVPLCIDSSTIEAIEAALRIYPGRALVNSISLEKHKIDRLLPIAKKYGAMFILLPLSDSGLPKDIDEKHNIINEIYSHAEKLGYQKEDIIVDGLVTTIASNGNAAESTLETIRWCSDDFGTGTIVGLSNISFGLPERKLINTAFLAMAIGKGLTMAIANPSDELLMNIKKASDVLAMRDKDSLTYIDSFGKQDKIKVKKEIGQTKSEMNNGNEIDVKQTIYEMVVNGEKETIVDYVKKSLDCGDIPQVIIKEYLIPAIAKVGELFEDKTYFLPQLIMSAEAMKVAMDYLDPLLEKGKDNNIEQKKKIVIATVKGDIHDIGKNLVALMLKNYGFDVIDLGKDVPKEVIVDKAKEVDADIIALSALMTTTMLEMENVIKLVKEENLRAKVIIGGAVITDEYAKEIGADGYSEDANMAVKLAKKLTRD</sequence>
<dbReference type="InterPro" id="IPR050554">
    <property type="entry name" value="Met_Synthase/Corrinoid"/>
</dbReference>
<feature type="domain" description="Hcy-binding" evidence="21">
    <location>
        <begin position="3"/>
        <end position="288"/>
    </location>
</feature>
<dbReference type="SUPFAM" id="SSF52242">
    <property type="entry name" value="Cobalamin (vitamin B12)-binding domain"/>
    <property type="match status" value="1"/>
</dbReference>
<dbReference type="PROSITE" id="PS50970">
    <property type="entry name" value="HCY"/>
    <property type="match status" value="1"/>
</dbReference>
<keyword evidence="9 20" id="KW-0489">Methyltransferase</keyword>
<dbReference type="Proteomes" id="UP001144256">
    <property type="component" value="Unassembled WGS sequence"/>
</dbReference>
<comment type="cofactor">
    <cofactor evidence="3">
        <name>methylcob(III)alamin</name>
        <dbReference type="ChEBI" id="CHEBI:28115"/>
    </cofactor>
</comment>
<evidence type="ECO:0000256" key="1">
    <source>
        <dbReference type="ARBA" id="ARBA00001700"/>
    </source>
</evidence>
<evidence type="ECO:0000256" key="10">
    <source>
        <dbReference type="ARBA" id="ARBA00022605"/>
    </source>
</evidence>
<keyword evidence="12 20" id="KW-0808">Transferase</keyword>
<evidence type="ECO:0000256" key="15">
    <source>
        <dbReference type="ARBA" id="ARBA00022833"/>
    </source>
</evidence>
<feature type="binding site" evidence="20">
    <location>
        <position position="274"/>
    </location>
    <ligand>
        <name>Zn(2+)</name>
        <dbReference type="ChEBI" id="CHEBI:29105"/>
    </ligand>
</feature>
<comment type="caution">
    <text evidence="25">The sequence shown here is derived from an EMBL/GenBank/DDBJ whole genome shotgun (WGS) entry which is preliminary data.</text>
</comment>
<evidence type="ECO:0000256" key="2">
    <source>
        <dbReference type="ARBA" id="ARBA00001947"/>
    </source>
</evidence>
<accession>A0A9W5YBS0</accession>
<dbReference type="Pfam" id="PF02607">
    <property type="entry name" value="B12-binding_2"/>
    <property type="match status" value="1"/>
</dbReference>
<organism evidence="25 26">
    <name type="scientific">Vallitalea longa</name>
    <dbReference type="NCBI Taxonomy" id="2936439"/>
    <lineage>
        <taxon>Bacteria</taxon>
        <taxon>Bacillati</taxon>
        <taxon>Bacillota</taxon>
        <taxon>Clostridia</taxon>
        <taxon>Lachnospirales</taxon>
        <taxon>Vallitaleaceae</taxon>
        <taxon>Vallitalea</taxon>
    </lineage>
</organism>
<evidence type="ECO:0000256" key="7">
    <source>
        <dbReference type="ARBA" id="ARBA00012032"/>
    </source>
</evidence>
<dbReference type="PROSITE" id="PS51337">
    <property type="entry name" value="B12_BINDING_NTER"/>
    <property type="match status" value="1"/>
</dbReference>
<dbReference type="Gene3D" id="3.20.20.330">
    <property type="entry name" value="Homocysteine-binding-like domain"/>
    <property type="match status" value="1"/>
</dbReference>
<comment type="cofactor">
    <cofactor evidence="2 20">
        <name>Zn(2+)</name>
        <dbReference type="ChEBI" id="CHEBI:29105"/>
    </cofactor>
</comment>
<evidence type="ECO:0000256" key="16">
    <source>
        <dbReference type="ARBA" id="ARBA00023167"/>
    </source>
</evidence>
<evidence type="ECO:0000313" key="25">
    <source>
        <dbReference type="EMBL" id="GKX31090.1"/>
    </source>
</evidence>
<dbReference type="CDD" id="cd02070">
    <property type="entry name" value="corrinoid_protein_B12-BD"/>
    <property type="match status" value="1"/>
</dbReference>
<dbReference type="InterPro" id="IPR036594">
    <property type="entry name" value="Meth_synthase_dom"/>
</dbReference>
<dbReference type="GO" id="GO:0032259">
    <property type="term" value="P:methylation"/>
    <property type="evidence" value="ECO:0007669"/>
    <property type="project" value="UniProtKB-KW"/>
</dbReference>
<dbReference type="InterPro" id="IPR003726">
    <property type="entry name" value="HCY_dom"/>
</dbReference>
<evidence type="ECO:0000256" key="14">
    <source>
        <dbReference type="ARBA" id="ARBA00022723"/>
    </source>
</evidence>
<evidence type="ECO:0000256" key="5">
    <source>
        <dbReference type="ARBA" id="ARBA00010398"/>
    </source>
</evidence>
<dbReference type="RefSeq" id="WP_281817786.1">
    <property type="nucleotide sequence ID" value="NZ_BRLB01000014.1"/>
</dbReference>
<dbReference type="InterPro" id="IPR017215">
    <property type="entry name" value="MetH_bac"/>
</dbReference>
<dbReference type="InterPro" id="IPR006158">
    <property type="entry name" value="Cobalamin-bd"/>
</dbReference>
<dbReference type="SUPFAM" id="SSF51717">
    <property type="entry name" value="Dihydropteroate synthetase-like"/>
    <property type="match status" value="1"/>
</dbReference>
<dbReference type="InterPro" id="IPR036724">
    <property type="entry name" value="Cobalamin-bd_sf"/>
</dbReference>
<evidence type="ECO:0000313" key="26">
    <source>
        <dbReference type="Proteomes" id="UP001144256"/>
    </source>
</evidence>
<evidence type="ECO:0000259" key="21">
    <source>
        <dbReference type="PROSITE" id="PS50970"/>
    </source>
</evidence>
<proteinExistence type="inferred from homology"/>
<dbReference type="InterPro" id="IPR036589">
    <property type="entry name" value="HCY_dom_sf"/>
</dbReference>
<dbReference type="PROSITE" id="PS50972">
    <property type="entry name" value="PTERIN_BINDING"/>
    <property type="match status" value="1"/>
</dbReference>
<evidence type="ECO:0000256" key="13">
    <source>
        <dbReference type="ARBA" id="ARBA00022691"/>
    </source>
</evidence>
<feature type="domain" description="B12-binding N-terminal" evidence="24">
    <location>
        <begin position="594"/>
        <end position="688"/>
    </location>
</feature>
<evidence type="ECO:0000256" key="8">
    <source>
        <dbReference type="ARBA" id="ARBA00013998"/>
    </source>
</evidence>
<dbReference type="GO" id="GO:0050667">
    <property type="term" value="P:homocysteine metabolic process"/>
    <property type="evidence" value="ECO:0007669"/>
    <property type="project" value="TreeGrafter"/>
</dbReference>
<dbReference type="Gene3D" id="3.20.20.20">
    <property type="entry name" value="Dihydropteroate synthase-like"/>
    <property type="match status" value="1"/>
</dbReference>
<evidence type="ECO:0000259" key="24">
    <source>
        <dbReference type="PROSITE" id="PS51337"/>
    </source>
</evidence>
<dbReference type="EMBL" id="BRLB01000014">
    <property type="protein sequence ID" value="GKX31090.1"/>
    <property type="molecule type" value="Genomic_DNA"/>
</dbReference>
<dbReference type="InterPro" id="IPR000489">
    <property type="entry name" value="Pterin-binding_dom"/>
</dbReference>
<feature type="domain" description="B12-binding" evidence="23">
    <location>
        <begin position="691"/>
        <end position="812"/>
    </location>
</feature>
<evidence type="ECO:0000256" key="9">
    <source>
        <dbReference type="ARBA" id="ARBA00022603"/>
    </source>
</evidence>
<keyword evidence="13" id="KW-0949">S-adenosyl-L-methionine</keyword>
<comment type="pathway">
    <text evidence="4">Amino-acid biosynthesis; L-methionine biosynthesis via de novo pathway; L-methionine from L-homocysteine (MetH route): step 1/1.</text>
</comment>
<reference evidence="25" key="1">
    <citation type="submission" date="2022-06" db="EMBL/GenBank/DDBJ databases">
        <title>Vallitalea longa sp. nov., an anaerobic bacterium isolated from marine sediment.</title>
        <authorList>
            <person name="Hirano S."/>
            <person name="Terahara T."/>
            <person name="Mori K."/>
            <person name="Hamada M."/>
            <person name="Matsumoto R."/>
            <person name="Kobayashi T."/>
        </authorList>
    </citation>
    <scope>NUCLEOTIDE SEQUENCE</scope>
    <source>
        <strain evidence="25">SH18-1</strain>
    </source>
</reference>
<comment type="function">
    <text evidence="18">Catalyzes the transfer of a methyl group from methyl-cobalamin to homocysteine, yielding enzyme-bound cob(I)alamin and methionine. Subsequently, remethylates the cofactor using methyltetrahydrofolate.</text>
</comment>
<dbReference type="FunFam" id="3.40.50.280:FF:000003">
    <property type="entry name" value="Dimethylamine methyltransferase corrinoid protein"/>
    <property type="match status" value="1"/>
</dbReference>
<keyword evidence="11" id="KW-0846">Cobalamin</keyword>
<protein>
    <recommendedName>
        <fullName evidence="8">Methionine synthase</fullName>
        <ecNumber evidence="7">2.1.1.13</ecNumber>
    </recommendedName>
    <alternativeName>
        <fullName evidence="19">5-methyltetrahydrofolate--homocysteine methyltransferase</fullName>
    </alternativeName>
</protein>
<dbReference type="AlphaFoldDB" id="A0A9W5YBS0"/>
<dbReference type="PROSITE" id="PS51332">
    <property type="entry name" value="B12_BINDING"/>
    <property type="match status" value="1"/>
</dbReference>
<dbReference type="GO" id="GO:0046872">
    <property type="term" value="F:metal ion binding"/>
    <property type="evidence" value="ECO:0007669"/>
    <property type="project" value="UniProtKB-KW"/>
</dbReference>
<keyword evidence="10" id="KW-0028">Amino-acid biosynthesis</keyword>